<dbReference type="Gene3D" id="3.90.1750.10">
    <property type="entry name" value="Hect, E3 ligase catalytic domains"/>
    <property type="match status" value="1"/>
</dbReference>
<gene>
    <name evidence="5" type="ORF">OS493_018562</name>
</gene>
<dbReference type="GO" id="GO:0004842">
    <property type="term" value="F:ubiquitin-protein transferase activity"/>
    <property type="evidence" value="ECO:0007669"/>
    <property type="project" value="InterPro"/>
</dbReference>
<evidence type="ECO:0000256" key="3">
    <source>
        <dbReference type="SAM" id="MobiDB-lite"/>
    </source>
</evidence>
<evidence type="ECO:0000259" key="4">
    <source>
        <dbReference type="PROSITE" id="PS50237"/>
    </source>
</evidence>
<evidence type="ECO:0000313" key="5">
    <source>
        <dbReference type="EMBL" id="KAJ7391511.1"/>
    </source>
</evidence>
<evidence type="ECO:0000313" key="6">
    <source>
        <dbReference type="Proteomes" id="UP001163046"/>
    </source>
</evidence>
<dbReference type="EMBL" id="MU825406">
    <property type="protein sequence ID" value="KAJ7391511.1"/>
    <property type="molecule type" value="Genomic_DNA"/>
</dbReference>
<feature type="domain" description="HECT" evidence="4">
    <location>
        <begin position="380"/>
        <end position="412"/>
    </location>
</feature>
<dbReference type="PROSITE" id="PS50237">
    <property type="entry name" value="HECT"/>
    <property type="match status" value="2"/>
</dbReference>
<dbReference type="Pfam" id="PF00632">
    <property type="entry name" value="HECT"/>
    <property type="match status" value="1"/>
</dbReference>
<dbReference type="InterPro" id="IPR000569">
    <property type="entry name" value="HECT_dom"/>
</dbReference>
<protein>
    <recommendedName>
        <fullName evidence="4">HECT domain-containing protein</fullName>
    </recommendedName>
</protein>
<keyword evidence="6" id="KW-1185">Reference proteome</keyword>
<organism evidence="5 6">
    <name type="scientific">Desmophyllum pertusum</name>
    <dbReference type="NCBI Taxonomy" id="174260"/>
    <lineage>
        <taxon>Eukaryota</taxon>
        <taxon>Metazoa</taxon>
        <taxon>Cnidaria</taxon>
        <taxon>Anthozoa</taxon>
        <taxon>Hexacorallia</taxon>
        <taxon>Scleractinia</taxon>
        <taxon>Caryophylliina</taxon>
        <taxon>Caryophylliidae</taxon>
        <taxon>Desmophyllum</taxon>
    </lineage>
</organism>
<feature type="active site" description="Glycyl thioester intermediate" evidence="2">
    <location>
        <position position="672"/>
    </location>
</feature>
<feature type="compositionally biased region" description="Basic and acidic residues" evidence="3">
    <location>
        <begin position="222"/>
        <end position="237"/>
    </location>
</feature>
<dbReference type="OrthoDB" id="5983847at2759"/>
<keyword evidence="1 2" id="KW-0833">Ubl conjugation pathway</keyword>
<name>A0A9X0D9I9_9CNID</name>
<feature type="domain" description="HECT" evidence="4">
    <location>
        <begin position="632"/>
        <end position="705"/>
    </location>
</feature>
<reference evidence="5" key="1">
    <citation type="submission" date="2023-01" db="EMBL/GenBank/DDBJ databases">
        <title>Genome assembly of the deep-sea coral Lophelia pertusa.</title>
        <authorList>
            <person name="Herrera S."/>
            <person name="Cordes E."/>
        </authorList>
    </citation>
    <scope>NUCLEOTIDE SEQUENCE</scope>
    <source>
        <strain evidence="5">USNM1676648</strain>
        <tissue evidence="5">Polyp</tissue>
    </source>
</reference>
<dbReference type="SMART" id="SM00119">
    <property type="entry name" value="HECTc"/>
    <property type="match status" value="1"/>
</dbReference>
<sequence length="705" mass="77914">MFCSFCGESCVADAVFCHKCGKKISAGKKDDSPGSSGIQQTLANAPEQLLSFAAFRSRKEEERAKHFKPSSKKFKTGPEKPEKEVKINIGVLAMKDGNLSVKRGVTLPLSVSPNINSEDLLKKAVDKHNRFNNNVVSSTHPLSYRLLYQDKTEVKTLPGSNEKFVLKRYKEEIDKSYGRITLYLCSVDDYFDNLMYAMVSDDEELEKPVLEIKPQHTFSGDSDDHLSACSDGKENESRKLMATGADAHLTSSDFQNEEVGSDAHLTSSDFQNEEVGSENERLISCPICRSLYPMQEIEQHADNCSMWLLDDASEQSYEIPGVATTPSNDETTHELTSQQQKKALVDQIATLSAQLLSTDTKRLTVRRKFIWLDFKSAMENKIQPKSTLKVVFSGEPAIDEGGPKRELFSELLMIAKDKFFKNGKPVNSTVALNAGDFKTCGKAMGMSVLQGGPAPNFLAPEVASYLVGAPLSPSENQDPLLRTAAERLSSATTDEQVKATLTCDDVLDVLESIGYSGIPQKETVAGIQPIIQSICIKDQLSQYLPQLVQIESGLYECGILSHMRRNTATWKPVFANGNCFTITADEFLDQMIVNFSESQIRKDAEMNTYKFFSDVMASIDAGGIEGVSVMDLVKWMTGSSQIPPLGFPKKFTVEFVHGCLQGCCCRPTASTCDIYYEVPVHIDNEKAMEDMIVSALKDSYGFALI</sequence>
<comment type="caution">
    <text evidence="5">The sequence shown here is derived from an EMBL/GenBank/DDBJ whole genome shotgun (WGS) entry which is preliminary data.</text>
</comment>
<dbReference type="SUPFAM" id="SSF56204">
    <property type="entry name" value="Hect, E3 ligase catalytic domain"/>
    <property type="match status" value="1"/>
</dbReference>
<accession>A0A9X0D9I9</accession>
<evidence type="ECO:0000256" key="1">
    <source>
        <dbReference type="ARBA" id="ARBA00022786"/>
    </source>
</evidence>
<dbReference type="InterPro" id="IPR035983">
    <property type="entry name" value="Hect_E3_ubiquitin_ligase"/>
</dbReference>
<proteinExistence type="predicted"/>
<dbReference type="Gene3D" id="3.30.2410.10">
    <property type="entry name" value="Hect, E3 ligase catalytic domain"/>
    <property type="match status" value="1"/>
</dbReference>
<dbReference type="AlphaFoldDB" id="A0A9X0D9I9"/>
<feature type="region of interest" description="Disordered" evidence="3">
    <location>
        <begin position="216"/>
        <end position="237"/>
    </location>
</feature>
<dbReference type="Proteomes" id="UP001163046">
    <property type="component" value="Unassembled WGS sequence"/>
</dbReference>
<comment type="caution">
    <text evidence="2">Lacks conserved residue(s) required for the propagation of feature annotation.</text>
</comment>
<evidence type="ECO:0000256" key="2">
    <source>
        <dbReference type="PROSITE-ProRule" id="PRU00104"/>
    </source>
</evidence>